<accession>A0ACB8C6I5</accession>
<name>A0ACB8C6I5_DERSI</name>
<organism evidence="1 2">
    <name type="scientific">Dermacentor silvarum</name>
    <name type="common">Tick</name>
    <dbReference type="NCBI Taxonomy" id="543639"/>
    <lineage>
        <taxon>Eukaryota</taxon>
        <taxon>Metazoa</taxon>
        <taxon>Ecdysozoa</taxon>
        <taxon>Arthropoda</taxon>
        <taxon>Chelicerata</taxon>
        <taxon>Arachnida</taxon>
        <taxon>Acari</taxon>
        <taxon>Parasitiformes</taxon>
        <taxon>Ixodida</taxon>
        <taxon>Ixodoidea</taxon>
        <taxon>Ixodidae</taxon>
        <taxon>Rhipicephalinae</taxon>
        <taxon>Dermacentor</taxon>
    </lineage>
</organism>
<comment type="caution">
    <text evidence="1">The sequence shown here is derived from an EMBL/GenBank/DDBJ whole genome shotgun (WGS) entry which is preliminary data.</text>
</comment>
<evidence type="ECO:0000313" key="2">
    <source>
        <dbReference type="Proteomes" id="UP000821865"/>
    </source>
</evidence>
<dbReference type="Proteomes" id="UP000821865">
    <property type="component" value="Chromosome 8"/>
</dbReference>
<reference evidence="1" key="1">
    <citation type="submission" date="2020-05" db="EMBL/GenBank/DDBJ databases">
        <title>Large-scale comparative analyses of tick genomes elucidate their genetic diversity and vector capacities.</title>
        <authorList>
            <person name="Jia N."/>
            <person name="Wang J."/>
            <person name="Shi W."/>
            <person name="Du L."/>
            <person name="Sun Y."/>
            <person name="Zhan W."/>
            <person name="Jiang J."/>
            <person name="Wang Q."/>
            <person name="Zhang B."/>
            <person name="Ji P."/>
            <person name="Sakyi L.B."/>
            <person name="Cui X."/>
            <person name="Yuan T."/>
            <person name="Jiang B."/>
            <person name="Yang W."/>
            <person name="Lam T.T.-Y."/>
            <person name="Chang Q."/>
            <person name="Ding S."/>
            <person name="Wang X."/>
            <person name="Zhu J."/>
            <person name="Ruan X."/>
            <person name="Zhao L."/>
            <person name="Wei J."/>
            <person name="Que T."/>
            <person name="Du C."/>
            <person name="Cheng J."/>
            <person name="Dai P."/>
            <person name="Han X."/>
            <person name="Huang E."/>
            <person name="Gao Y."/>
            <person name="Liu J."/>
            <person name="Shao H."/>
            <person name="Ye R."/>
            <person name="Li L."/>
            <person name="Wei W."/>
            <person name="Wang X."/>
            <person name="Wang C."/>
            <person name="Yang T."/>
            <person name="Huo Q."/>
            <person name="Li W."/>
            <person name="Guo W."/>
            <person name="Chen H."/>
            <person name="Zhou L."/>
            <person name="Ni X."/>
            <person name="Tian J."/>
            <person name="Zhou Y."/>
            <person name="Sheng Y."/>
            <person name="Liu T."/>
            <person name="Pan Y."/>
            <person name="Xia L."/>
            <person name="Li J."/>
            <person name="Zhao F."/>
            <person name="Cao W."/>
        </authorList>
    </citation>
    <scope>NUCLEOTIDE SEQUENCE</scope>
    <source>
        <strain evidence="1">Dsil-2018</strain>
    </source>
</reference>
<keyword evidence="2" id="KW-1185">Reference proteome</keyword>
<protein>
    <submittedName>
        <fullName evidence="1">Uncharacterized protein</fullName>
    </submittedName>
</protein>
<proteinExistence type="predicted"/>
<sequence length="111" mass="12900">MADCYGSLTDFADFVGRAPDITEHEAYRYAPPLRPRLRERQKPMDVYNDAEFSWRYRFSKQAILRLLEMLPLARKYNERGHPVPPLRQLLIALRLYGGGTFQVVTGDLVNV</sequence>
<evidence type="ECO:0000313" key="1">
    <source>
        <dbReference type="EMBL" id="KAH7936502.1"/>
    </source>
</evidence>
<dbReference type="EMBL" id="CM023477">
    <property type="protein sequence ID" value="KAH7936502.1"/>
    <property type="molecule type" value="Genomic_DNA"/>
</dbReference>
<gene>
    <name evidence="1" type="ORF">HPB49_000463</name>
</gene>